<accession>A0ABT8MZB1</accession>
<organism evidence="2 3">
    <name type="scientific">Planococcus shixiaomingii</name>
    <dbReference type="NCBI Taxonomy" id="3058393"/>
    <lineage>
        <taxon>Bacteria</taxon>
        <taxon>Bacillati</taxon>
        <taxon>Bacillota</taxon>
        <taxon>Bacilli</taxon>
        <taxon>Bacillales</taxon>
        <taxon>Caryophanaceae</taxon>
        <taxon>Planococcus</taxon>
    </lineage>
</organism>
<reference evidence="2 3" key="1">
    <citation type="submission" date="2023-06" db="EMBL/GenBank/DDBJ databases">
        <title>Novel species in genus Planococcus.</title>
        <authorList>
            <person name="Ning S."/>
        </authorList>
    </citation>
    <scope>NUCLEOTIDE SEQUENCE [LARGE SCALE GENOMIC DNA]</scope>
    <source>
        <strain evidence="2 3">N028</strain>
    </source>
</reference>
<evidence type="ECO:0000256" key="1">
    <source>
        <dbReference type="SAM" id="MobiDB-lite"/>
    </source>
</evidence>
<proteinExistence type="predicted"/>
<evidence type="ECO:0000313" key="3">
    <source>
        <dbReference type="Proteomes" id="UP001172055"/>
    </source>
</evidence>
<dbReference type="EMBL" id="JAUJWV010000001">
    <property type="protein sequence ID" value="MDN7240680.1"/>
    <property type="molecule type" value="Genomic_DNA"/>
</dbReference>
<feature type="region of interest" description="Disordered" evidence="1">
    <location>
        <begin position="37"/>
        <end position="70"/>
    </location>
</feature>
<gene>
    <name evidence="2" type="ORF">QWY14_02710</name>
</gene>
<evidence type="ECO:0000313" key="2">
    <source>
        <dbReference type="EMBL" id="MDN7240680.1"/>
    </source>
</evidence>
<keyword evidence="3" id="KW-1185">Reference proteome</keyword>
<dbReference type="Proteomes" id="UP001172055">
    <property type="component" value="Unassembled WGS sequence"/>
</dbReference>
<name>A0ABT8MZB1_9BACL</name>
<protein>
    <submittedName>
        <fullName evidence="2">Uncharacterized protein</fullName>
    </submittedName>
</protein>
<sequence length="79" mass="8751">MLRKLIIAVPLLVLAFLIGLIISVNVEDTDSPVVREEVKEKEPEVSEVSKQNPANPKAKGFQPSEFGEPKDMVLAIHEE</sequence>
<comment type="caution">
    <text evidence="2">The sequence shown here is derived from an EMBL/GenBank/DDBJ whole genome shotgun (WGS) entry which is preliminary data.</text>
</comment>